<dbReference type="Proteomes" id="UP000018467">
    <property type="component" value="Unassembled WGS sequence"/>
</dbReference>
<feature type="coiled-coil region" evidence="1">
    <location>
        <begin position="124"/>
        <end position="151"/>
    </location>
</feature>
<reference evidence="2" key="3">
    <citation type="submission" date="2025-08" db="UniProtKB">
        <authorList>
            <consortium name="Ensembl"/>
        </authorList>
    </citation>
    <scope>IDENTIFICATION</scope>
</reference>
<accession>A0A3B1JM22</accession>
<reference evidence="2" key="4">
    <citation type="submission" date="2025-09" db="UniProtKB">
        <authorList>
            <consortium name="Ensembl"/>
        </authorList>
    </citation>
    <scope>IDENTIFICATION</scope>
</reference>
<organism evidence="2 3">
    <name type="scientific">Astyanax mexicanus</name>
    <name type="common">Blind cave fish</name>
    <name type="synonym">Astyanax fasciatus mexicanus</name>
    <dbReference type="NCBI Taxonomy" id="7994"/>
    <lineage>
        <taxon>Eukaryota</taxon>
        <taxon>Metazoa</taxon>
        <taxon>Chordata</taxon>
        <taxon>Craniata</taxon>
        <taxon>Vertebrata</taxon>
        <taxon>Euteleostomi</taxon>
        <taxon>Actinopterygii</taxon>
        <taxon>Neopterygii</taxon>
        <taxon>Teleostei</taxon>
        <taxon>Ostariophysi</taxon>
        <taxon>Characiformes</taxon>
        <taxon>Characoidei</taxon>
        <taxon>Acestrorhamphidae</taxon>
        <taxon>Acestrorhamphinae</taxon>
        <taxon>Astyanax</taxon>
    </lineage>
</organism>
<dbReference type="GeneTree" id="ENSGT00940000155008"/>
<proteinExistence type="predicted"/>
<dbReference type="Gene3D" id="1.20.58.60">
    <property type="match status" value="1"/>
</dbReference>
<name>A0A3B1JM22_ASTMX</name>
<dbReference type="AlphaFoldDB" id="A0A3B1JM22"/>
<protein>
    <submittedName>
        <fullName evidence="2">Uncharacterized protein</fullName>
    </submittedName>
</protein>
<evidence type="ECO:0000313" key="2">
    <source>
        <dbReference type="Ensembl" id="ENSAMXP00000042880.1"/>
    </source>
</evidence>
<dbReference type="Pfam" id="PF00435">
    <property type="entry name" value="Spectrin"/>
    <property type="match status" value="1"/>
</dbReference>
<dbReference type="InterPro" id="IPR018159">
    <property type="entry name" value="Spectrin/alpha-actinin"/>
</dbReference>
<dbReference type="Ensembl" id="ENSAMXT00000049650.1">
    <property type="protein sequence ID" value="ENSAMXP00000042880.1"/>
    <property type="gene ID" value="ENSAMXG00000040385.1"/>
</dbReference>
<dbReference type="CDD" id="cd00176">
    <property type="entry name" value="SPEC"/>
    <property type="match status" value="1"/>
</dbReference>
<dbReference type="InterPro" id="IPR002017">
    <property type="entry name" value="Spectrin_repeat"/>
</dbReference>
<dbReference type="Bgee" id="ENSAMXG00000040385">
    <property type="expression patterns" value="Expressed in brain and 14 other cell types or tissues"/>
</dbReference>
<dbReference type="SMART" id="SM00150">
    <property type="entry name" value="SPEC"/>
    <property type="match status" value="1"/>
</dbReference>
<evidence type="ECO:0000256" key="1">
    <source>
        <dbReference type="SAM" id="Coils"/>
    </source>
</evidence>
<keyword evidence="3" id="KW-1185">Reference proteome</keyword>
<dbReference type="InParanoid" id="A0A3B1JM22"/>
<reference evidence="3" key="1">
    <citation type="submission" date="2013-03" db="EMBL/GenBank/DDBJ databases">
        <authorList>
            <person name="Jeffery W."/>
            <person name="Warren W."/>
            <person name="Wilson R.K."/>
        </authorList>
    </citation>
    <scope>NUCLEOTIDE SEQUENCE</scope>
    <source>
        <strain evidence="3">female</strain>
    </source>
</reference>
<reference evidence="3" key="2">
    <citation type="journal article" date="2014" name="Nat. Commun.">
        <title>The cavefish genome reveals candidate genes for eye loss.</title>
        <authorList>
            <person name="McGaugh S.E."/>
            <person name="Gross J.B."/>
            <person name="Aken B."/>
            <person name="Blin M."/>
            <person name="Borowsky R."/>
            <person name="Chalopin D."/>
            <person name="Hinaux H."/>
            <person name="Jeffery W.R."/>
            <person name="Keene A."/>
            <person name="Ma L."/>
            <person name="Minx P."/>
            <person name="Murphy D."/>
            <person name="O'Quin K.E."/>
            <person name="Retaux S."/>
            <person name="Rohner N."/>
            <person name="Searle S.M."/>
            <person name="Stahl B.A."/>
            <person name="Tabin C."/>
            <person name="Volff J.N."/>
            <person name="Yoshizawa M."/>
            <person name="Warren W.C."/>
        </authorList>
    </citation>
    <scope>NUCLEOTIDE SEQUENCE [LARGE SCALE GENOMIC DNA]</scope>
    <source>
        <strain evidence="3">female</strain>
    </source>
</reference>
<keyword evidence="1" id="KW-0175">Coiled coil</keyword>
<evidence type="ECO:0000313" key="3">
    <source>
        <dbReference type="Proteomes" id="UP000018467"/>
    </source>
</evidence>
<dbReference type="SUPFAM" id="SSF46966">
    <property type="entry name" value="Spectrin repeat"/>
    <property type="match status" value="1"/>
</dbReference>
<dbReference type="STRING" id="7994.ENSAMXP00000042880"/>
<sequence length="199" mass="23134">MYSVINYLTLILPLPGKRIRQLNSAFVSSQQFHQTSKDFQDWLDQKLQEQAEPQSISAEAETLRQNLKEHSLIQRALSEHEEPYNTIVKEGETLLQSTEGAEKVALQGQLSALRSQWEEVKRGAAEHAEKLNTAMERVQKYKEHAENLKTQSETEYKRDLPTDPVIVKERERERESDRKWNLEVSLHFCFCLQHVCNVG</sequence>